<feature type="region of interest" description="Disordered" evidence="1">
    <location>
        <begin position="1"/>
        <end position="24"/>
    </location>
</feature>
<reference evidence="2 3" key="1">
    <citation type="submission" date="2019-11" db="EMBL/GenBank/DDBJ databases">
        <title>Comparative genomics of hydrocarbon-degrading Desulfosarcina strains.</title>
        <authorList>
            <person name="Watanabe M."/>
            <person name="Kojima H."/>
            <person name="Fukui M."/>
        </authorList>
    </citation>
    <scope>NUCLEOTIDE SEQUENCE [LARGE SCALE GENOMIC DNA]</scope>
    <source>
        <strain evidence="2 3">PP31</strain>
    </source>
</reference>
<dbReference type="Proteomes" id="UP000427769">
    <property type="component" value="Chromosome"/>
</dbReference>
<protein>
    <submittedName>
        <fullName evidence="2">Uncharacterized protein</fullName>
    </submittedName>
</protein>
<dbReference type="KEGG" id="dwd:DSCW_34130"/>
<dbReference type="AlphaFoldDB" id="A0A5K7Z2Q0"/>
<organism evidence="2 3">
    <name type="scientific">Desulfosarcina widdelii</name>
    <dbReference type="NCBI Taxonomy" id="947919"/>
    <lineage>
        <taxon>Bacteria</taxon>
        <taxon>Pseudomonadati</taxon>
        <taxon>Thermodesulfobacteriota</taxon>
        <taxon>Desulfobacteria</taxon>
        <taxon>Desulfobacterales</taxon>
        <taxon>Desulfosarcinaceae</taxon>
        <taxon>Desulfosarcina</taxon>
    </lineage>
</organism>
<dbReference type="EMBL" id="AP021875">
    <property type="protein sequence ID" value="BBO75996.1"/>
    <property type="molecule type" value="Genomic_DNA"/>
</dbReference>
<gene>
    <name evidence="2" type="ORF">DSCW_34130</name>
</gene>
<accession>A0A5K7Z2Q0</accession>
<keyword evidence="3" id="KW-1185">Reference proteome</keyword>
<sequence length="87" mass="9916">MNDTRKKDPAMNGGYKLPKDTPAPSNEQGICLNCEDRQLCCFSDAGKNVVYCEEHFSDHPDEEKKGRPTHNFEVRPCFRITDIIPLC</sequence>
<name>A0A5K7Z2Q0_9BACT</name>
<evidence type="ECO:0000313" key="2">
    <source>
        <dbReference type="EMBL" id="BBO75996.1"/>
    </source>
</evidence>
<evidence type="ECO:0000313" key="3">
    <source>
        <dbReference type="Proteomes" id="UP000427769"/>
    </source>
</evidence>
<proteinExistence type="predicted"/>
<evidence type="ECO:0000256" key="1">
    <source>
        <dbReference type="SAM" id="MobiDB-lite"/>
    </source>
</evidence>